<keyword evidence="2" id="KW-1133">Transmembrane helix</keyword>
<name>A0A7H0FTM7_9GAMM</name>
<feature type="region of interest" description="Disordered" evidence="1">
    <location>
        <begin position="1"/>
        <end position="43"/>
    </location>
</feature>
<dbReference type="KEGG" id="lsx:H8B22_07480"/>
<organism evidence="3 4">
    <name type="scientific">Agrilutibacter terrestris</name>
    <dbReference type="NCBI Taxonomy" id="2865112"/>
    <lineage>
        <taxon>Bacteria</taxon>
        <taxon>Pseudomonadati</taxon>
        <taxon>Pseudomonadota</taxon>
        <taxon>Gammaproteobacteria</taxon>
        <taxon>Lysobacterales</taxon>
        <taxon>Lysobacteraceae</taxon>
        <taxon>Agrilutibacter</taxon>
    </lineage>
</organism>
<reference evidence="3 4" key="1">
    <citation type="submission" date="2020-08" db="EMBL/GenBank/DDBJ databases">
        <title>Lysobacter sp. II4 sp. nov., isolated from soil.</title>
        <authorList>
            <person name="Woo C.Y."/>
            <person name="Kim J."/>
        </authorList>
    </citation>
    <scope>NUCLEOTIDE SEQUENCE [LARGE SCALE GENOMIC DNA]</scope>
    <source>
        <strain evidence="3 4">II4</strain>
    </source>
</reference>
<evidence type="ECO:0000256" key="2">
    <source>
        <dbReference type="SAM" id="Phobius"/>
    </source>
</evidence>
<keyword evidence="4" id="KW-1185">Reference proteome</keyword>
<feature type="compositionally biased region" description="Low complexity" evidence="1">
    <location>
        <begin position="10"/>
        <end position="23"/>
    </location>
</feature>
<dbReference type="RefSeq" id="WP_187710839.1">
    <property type="nucleotide sequence ID" value="NZ_CP060820.1"/>
</dbReference>
<keyword evidence="2" id="KW-0812">Transmembrane</keyword>
<dbReference type="EMBL" id="CP060820">
    <property type="protein sequence ID" value="QNP39393.1"/>
    <property type="molecule type" value="Genomic_DNA"/>
</dbReference>
<dbReference type="Proteomes" id="UP000516018">
    <property type="component" value="Chromosome"/>
</dbReference>
<dbReference type="AlphaFoldDB" id="A0A7H0FTM7"/>
<sequence>MATARKKPGATRTQTTRTQTARASKPRESKPDRKGRKRPPRTIEERLRKYQLDAAGYEFIPALMHEFRRILSGDRSGANHDERFLRALQSVKGGREWLLAALDRHEKLPYELKQRIFSPRYLNMAPAQAVGIDEMAAIIARGAKASGLNVNAAAIRIMAARKHDCCCCCDDGGGEGTPPRPQPNAYELSFTRLYCIDESDPEWGWGVHDEPYGVFAVITEAMAEGGTAAIGYHTPVYEEVDDGDTRPGSGDENLRLYGFAGPRALDSNVLVTATCFEHDLGDVSDITDKVRAALTAVATKAAAAGGVVGWIIAAAAVIGIGVSYLVDLIGADDQIGGTRQVSLNQAQADSLTAGSNPYVFPALRFDGGDDDGIYDFYLRLRRA</sequence>
<evidence type="ECO:0000313" key="3">
    <source>
        <dbReference type="EMBL" id="QNP39393.1"/>
    </source>
</evidence>
<feature type="transmembrane region" description="Helical" evidence="2">
    <location>
        <begin position="307"/>
        <end position="326"/>
    </location>
</feature>
<gene>
    <name evidence="3" type="ORF">H8B22_07480</name>
</gene>
<accession>A0A7H0FTM7</accession>
<keyword evidence="2" id="KW-0472">Membrane</keyword>
<proteinExistence type="predicted"/>
<protein>
    <submittedName>
        <fullName evidence="3">Uncharacterized protein</fullName>
    </submittedName>
</protein>
<evidence type="ECO:0000313" key="4">
    <source>
        <dbReference type="Proteomes" id="UP000516018"/>
    </source>
</evidence>
<evidence type="ECO:0000256" key="1">
    <source>
        <dbReference type="SAM" id="MobiDB-lite"/>
    </source>
</evidence>